<sequence>MITTGLSFAQAVSNNIPNQMAARVNVSSASSNDKNQSKDNISMEAINAIQNQNENFTFLHAIMEIKTIFTLFPNLLSEMWKSLLIVQILQTS</sequence>
<accession>A0A8X6LJN0</accession>
<proteinExistence type="predicted"/>
<dbReference type="Proteomes" id="UP000887116">
    <property type="component" value="Unassembled WGS sequence"/>
</dbReference>
<organism evidence="1 2">
    <name type="scientific">Trichonephila clavata</name>
    <name type="common">Joro spider</name>
    <name type="synonym">Nephila clavata</name>
    <dbReference type="NCBI Taxonomy" id="2740835"/>
    <lineage>
        <taxon>Eukaryota</taxon>
        <taxon>Metazoa</taxon>
        <taxon>Ecdysozoa</taxon>
        <taxon>Arthropoda</taxon>
        <taxon>Chelicerata</taxon>
        <taxon>Arachnida</taxon>
        <taxon>Araneae</taxon>
        <taxon>Araneomorphae</taxon>
        <taxon>Entelegynae</taxon>
        <taxon>Araneoidea</taxon>
        <taxon>Nephilidae</taxon>
        <taxon>Trichonephila</taxon>
    </lineage>
</organism>
<protein>
    <submittedName>
        <fullName evidence="1">Uncharacterized protein</fullName>
    </submittedName>
</protein>
<dbReference type="EMBL" id="BMAO01026902">
    <property type="protein sequence ID" value="GFR13241.1"/>
    <property type="molecule type" value="Genomic_DNA"/>
</dbReference>
<evidence type="ECO:0000313" key="1">
    <source>
        <dbReference type="EMBL" id="GFR13241.1"/>
    </source>
</evidence>
<comment type="caution">
    <text evidence="1">The sequence shown here is derived from an EMBL/GenBank/DDBJ whole genome shotgun (WGS) entry which is preliminary data.</text>
</comment>
<dbReference type="AlphaFoldDB" id="A0A8X6LJN0"/>
<reference evidence="1" key="1">
    <citation type="submission" date="2020-07" db="EMBL/GenBank/DDBJ databases">
        <title>Multicomponent nature underlies the extraordinary mechanical properties of spider dragline silk.</title>
        <authorList>
            <person name="Kono N."/>
            <person name="Nakamura H."/>
            <person name="Mori M."/>
            <person name="Yoshida Y."/>
            <person name="Ohtoshi R."/>
            <person name="Malay A.D."/>
            <person name="Moran D.A.P."/>
            <person name="Tomita M."/>
            <person name="Numata K."/>
            <person name="Arakawa K."/>
        </authorList>
    </citation>
    <scope>NUCLEOTIDE SEQUENCE</scope>
</reference>
<keyword evidence="2" id="KW-1185">Reference proteome</keyword>
<gene>
    <name evidence="1" type="ORF">TNCT_115631</name>
</gene>
<name>A0A8X6LJN0_TRICU</name>
<evidence type="ECO:0000313" key="2">
    <source>
        <dbReference type="Proteomes" id="UP000887116"/>
    </source>
</evidence>